<feature type="domain" description="Peptidase S9 prolyl oligopeptidase catalytic" evidence="2">
    <location>
        <begin position="331"/>
        <end position="482"/>
    </location>
</feature>
<dbReference type="Pfam" id="PF00326">
    <property type="entry name" value="Peptidase_S9"/>
    <property type="match status" value="1"/>
</dbReference>
<dbReference type="InterPro" id="IPR050955">
    <property type="entry name" value="Plant_Biomass_Hydrol_Est"/>
</dbReference>
<dbReference type="EMBL" id="CP017141">
    <property type="protein sequence ID" value="AOM80153.1"/>
    <property type="molecule type" value="Genomic_DNA"/>
</dbReference>
<proteinExistence type="predicted"/>
<accession>A0A1D7QND3</accession>
<sequence>MNNIKNAHHFKSGLIANNCNNYKRQITYTDYITYLLGKNQLNQPKAKQSISDKDQFQEIKWQTIQAQEDNKFHAKELATGCIYLAYHSDQEQNAILNVSGHRMLYLNGVPHNGDMYTYGWMYLPVKLKKGINELFILGSTSDITATLLFPFSHAMMSLKDTTFPHVIFGEPHKILTGGLIVINSSDQPLTELSLVSRIAGKERTTKVPAIPPLTFRKVAMEFDTSGMVQRGVHKMELQLLESGNITDQNAGEILVVEPNECHSNTFISEIDNSVQYYSIVPQSVSGPEPPALILALHGREVFSLNLAHAHRPKNWGLIAIPTNRRPRGFTWEDWGRLDAMEVLNMVKEKFKVDHSRVYLTGHSMGGRGTWYLGATYPGTWAAIAPCAGYATTTLRGTEKEEPIRKSTNIEQLMRRAGNASNVLELMNNYKASGVFILHGDDDEIIPVDYSRRMKKLLAPFHHDLSYQEHRGGSHWYGNESVDSESIFDYFKPRSIPVSKQLNHIDFSTANPAISSTMHWLSIVQQKYPLKFSRIKADRDLEKKNIEIYTEDVLVCNLSLADFNIADTITITIDDCLNLYQVKDPEERIYFYKNNEKWTLGPDLNPELKGPHRYGTFKEAFKNRMVFVYGTSGTEEENNWNYNKARYDAETWYYRANGAVEMLSDKQFKASVYAHRGVVLYGNNSNNSAWEELLADCPIKVQTGLINIGETTYTGDDHGIYFVWPRADSPTALVAVISGSGMQGMRAAESCQYFHHQAQFPDFMVFNLDFLVNGLRGVKLAGFFGNDWSLENGELVENDQFTYSDEWV</sequence>
<name>A0A1D7QND3_9SPHI</name>
<dbReference type="GO" id="GO:0006508">
    <property type="term" value="P:proteolysis"/>
    <property type="evidence" value="ECO:0007669"/>
    <property type="project" value="InterPro"/>
</dbReference>
<organism evidence="3 4">
    <name type="scientific">Pedobacter steynii</name>
    <dbReference type="NCBI Taxonomy" id="430522"/>
    <lineage>
        <taxon>Bacteria</taxon>
        <taxon>Pseudomonadati</taxon>
        <taxon>Bacteroidota</taxon>
        <taxon>Sphingobacteriia</taxon>
        <taxon>Sphingobacteriales</taxon>
        <taxon>Sphingobacteriaceae</taxon>
        <taxon>Pedobacter</taxon>
    </lineage>
</organism>
<protein>
    <recommendedName>
        <fullName evidence="2">Peptidase S9 prolyl oligopeptidase catalytic domain-containing protein</fullName>
    </recommendedName>
</protein>
<reference evidence="3 4" key="1">
    <citation type="submission" date="2016-08" db="EMBL/GenBank/DDBJ databases">
        <authorList>
            <person name="Seilhamer J.J."/>
        </authorList>
    </citation>
    <scope>NUCLEOTIDE SEQUENCE [LARGE SCALE GENOMIC DNA]</scope>
    <source>
        <strain evidence="3 4">DX4</strain>
    </source>
</reference>
<dbReference type="OrthoDB" id="9764953at2"/>
<dbReference type="SUPFAM" id="SSF53474">
    <property type="entry name" value="alpha/beta-Hydrolases"/>
    <property type="match status" value="1"/>
</dbReference>
<keyword evidence="1" id="KW-0732">Signal</keyword>
<dbReference type="GO" id="GO:0008236">
    <property type="term" value="F:serine-type peptidase activity"/>
    <property type="evidence" value="ECO:0007669"/>
    <property type="project" value="InterPro"/>
</dbReference>
<dbReference type="PANTHER" id="PTHR43037:SF4">
    <property type="entry name" value="PEPTIDASE S9 PROLYL OLIGOPEPTIDASE CATALYTIC DOMAIN-CONTAINING PROTEIN"/>
    <property type="match status" value="1"/>
</dbReference>
<keyword evidence="4" id="KW-1185">Reference proteome</keyword>
<evidence type="ECO:0000313" key="4">
    <source>
        <dbReference type="Proteomes" id="UP000094313"/>
    </source>
</evidence>
<dbReference type="Gene3D" id="3.40.50.1820">
    <property type="entry name" value="alpha/beta hydrolase"/>
    <property type="match status" value="1"/>
</dbReference>
<evidence type="ECO:0000313" key="3">
    <source>
        <dbReference type="EMBL" id="AOM80153.1"/>
    </source>
</evidence>
<dbReference type="Proteomes" id="UP000094313">
    <property type="component" value="Chromosome"/>
</dbReference>
<dbReference type="InterPro" id="IPR001375">
    <property type="entry name" value="Peptidase_S9_cat"/>
</dbReference>
<gene>
    <name evidence="3" type="ORF">BFS30_25130</name>
</gene>
<dbReference type="AlphaFoldDB" id="A0A1D7QND3"/>
<evidence type="ECO:0000256" key="1">
    <source>
        <dbReference type="ARBA" id="ARBA00022729"/>
    </source>
</evidence>
<dbReference type="InterPro" id="IPR029058">
    <property type="entry name" value="AB_hydrolase_fold"/>
</dbReference>
<dbReference type="KEGG" id="psty:BFS30_25130"/>
<evidence type="ECO:0000259" key="2">
    <source>
        <dbReference type="Pfam" id="PF00326"/>
    </source>
</evidence>
<dbReference type="RefSeq" id="WP_069381815.1">
    <property type="nucleotide sequence ID" value="NZ_CP017141.1"/>
</dbReference>
<dbReference type="PANTHER" id="PTHR43037">
    <property type="entry name" value="UNNAMED PRODUCT-RELATED"/>
    <property type="match status" value="1"/>
</dbReference>